<evidence type="ECO:0000256" key="1">
    <source>
        <dbReference type="ARBA" id="ARBA00001947"/>
    </source>
</evidence>
<proteinExistence type="predicted"/>
<keyword evidence="6" id="KW-1185">Reference proteome</keyword>
<dbReference type="InterPro" id="IPR011032">
    <property type="entry name" value="GroES-like_sf"/>
</dbReference>
<reference evidence="5 6" key="1">
    <citation type="submission" date="2023-08" db="EMBL/GenBank/DDBJ databases">
        <title>Pathogen: clinical or host-associated sample.</title>
        <authorList>
            <person name="Hergert J."/>
            <person name="Casey R."/>
            <person name="Wagner J."/>
            <person name="Young E.L."/>
            <person name="Oakeson K.F."/>
        </authorList>
    </citation>
    <scope>NUCLEOTIDE SEQUENCE [LARGE SCALE GENOMIC DNA]</scope>
    <source>
        <strain evidence="5 6">UPHL-collab-2</strain>
        <plasmid evidence="5 6">unnamed1</plasmid>
    </source>
</reference>
<dbReference type="InterPro" id="IPR036291">
    <property type="entry name" value="NAD(P)-bd_dom_sf"/>
</dbReference>
<keyword evidence="5" id="KW-0560">Oxidoreductase</keyword>
<dbReference type="InterPro" id="IPR013149">
    <property type="entry name" value="ADH-like_C"/>
</dbReference>
<dbReference type="PANTHER" id="PTHR42813">
    <property type="entry name" value="ZINC-TYPE ALCOHOL DEHYDROGENASE-LIKE"/>
    <property type="match status" value="1"/>
</dbReference>
<dbReference type="Gene3D" id="3.40.50.720">
    <property type="entry name" value="NAD(P)-binding Rossmann-like Domain"/>
    <property type="match status" value="1"/>
</dbReference>
<gene>
    <name evidence="5" type="ORF">Q9315_17910</name>
</gene>
<sequence>MKALTWHGKSDIRCESVPDPRIEHGRDAIIKVTACAICGSDLHIFDGVIPSMEHGDIVGHETMGEVVEVGSDNKALKVGDRVVVPFTIACGECFFCKRGYYSGCERSNPNREKAAKLWGNSPAGLFGYSHLLGGFSGGQAEYMRVPYADAGPIKVPDGLSDEQVLFLSDIFPTGYMAAEFCDIKPGDTIAIWGCGPVGQMAIRSAFLLGAERVIAIDTVPERKALAEASGALVLDFRDEDIYDRIMDLTAGRGADACIDAVGTEPDTMSGVDAMVDRVKVATFMGTDRPHVLRQAIHCCRNFGTVSIVGVYGGFVDKIPMGSAINRGLTFRMAQTPVQRYLPLLLERIERGEIDPSFVITHRAGLEDGPDLYKTFRDKKDGCIKVVLKP</sequence>
<dbReference type="EMBL" id="CP132315">
    <property type="protein sequence ID" value="WLS05752.1"/>
    <property type="molecule type" value="Genomic_DNA"/>
</dbReference>
<keyword evidence="5" id="KW-0614">Plasmid</keyword>
<geneLocation type="plasmid" evidence="5 6">
    <name>unnamed1</name>
</geneLocation>
<evidence type="ECO:0000256" key="3">
    <source>
        <dbReference type="ARBA" id="ARBA00022833"/>
    </source>
</evidence>
<feature type="domain" description="Enoyl reductase (ER)" evidence="4">
    <location>
        <begin position="8"/>
        <end position="387"/>
    </location>
</feature>
<protein>
    <submittedName>
        <fullName evidence="5">Zinc-dependent alcohol dehydrogenase</fullName>
        <ecNumber evidence="5">1.1.1.-</ecNumber>
    </submittedName>
</protein>
<keyword evidence="2" id="KW-0479">Metal-binding</keyword>
<dbReference type="SMART" id="SM00829">
    <property type="entry name" value="PKS_ER"/>
    <property type="match status" value="1"/>
</dbReference>
<dbReference type="SUPFAM" id="SSF50129">
    <property type="entry name" value="GroES-like"/>
    <property type="match status" value="1"/>
</dbReference>
<organism evidence="5 6">
    <name type="scientific">Shinella oryzae</name>
    <dbReference type="NCBI Taxonomy" id="2871820"/>
    <lineage>
        <taxon>Bacteria</taxon>
        <taxon>Pseudomonadati</taxon>
        <taxon>Pseudomonadota</taxon>
        <taxon>Alphaproteobacteria</taxon>
        <taxon>Hyphomicrobiales</taxon>
        <taxon>Rhizobiaceae</taxon>
        <taxon>Shinella</taxon>
    </lineage>
</organism>
<dbReference type="Gene3D" id="3.90.180.10">
    <property type="entry name" value="Medium-chain alcohol dehydrogenases, catalytic domain"/>
    <property type="match status" value="1"/>
</dbReference>
<dbReference type="Proteomes" id="UP001225788">
    <property type="component" value="Plasmid unnamed1"/>
</dbReference>
<evidence type="ECO:0000256" key="2">
    <source>
        <dbReference type="ARBA" id="ARBA00022723"/>
    </source>
</evidence>
<dbReference type="Pfam" id="PF00107">
    <property type="entry name" value="ADH_zinc_N"/>
    <property type="match status" value="1"/>
</dbReference>
<comment type="cofactor">
    <cofactor evidence="1">
        <name>Zn(2+)</name>
        <dbReference type="ChEBI" id="CHEBI:29105"/>
    </cofactor>
</comment>
<accession>A0ABY9KB67</accession>
<evidence type="ECO:0000259" key="4">
    <source>
        <dbReference type="SMART" id="SM00829"/>
    </source>
</evidence>
<evidence type="ECO:0000313" key="5">
    <source>
        <dbReference type="EMBL" id="WLS05752.1"/>
    </source>
</evidence>
<name>A0ABY9KB67_9HYPH</name>
<dbReference type="Pfam" id="PF08240">
    <property type="entry name" value="ADH_N"/>
    <property type="match status" value="1"/>
</dbReference>
<dbReference type="InterPro" id="IPR020843">
    <property type="entry name" value="ER"/>
</dbReference>
<dbReference type="PANTHER" id="PTHR42813:SF2">
    <property type="entry name" value="DEHYDROGENASE, ZINC-CONTAINING, PUTATIVE (AFU_ORTHOLOGUE AFUA_2G02810)-RELATED"/>
    <property type="match status" value="1"/>
</dbReference>
<dbReference type="CDD" id="cd08283">
    <property type="entry name" value="FDH_like_1"/>
    <property type="match status" value="1"/>
</dbReference>
<keyword evidence="3" id="KW-0862">Zinc</keyword>
<evidence type="ECO:0000313" key="6">
    <source>
        <dbReference type="Proteomes" id="UP001225788"/>
    </source>
</evidence>
<dbReference type="InterPro" id="IPR013154">
    <property type="entry name" value="ADH-like_N"/>
</dbReference>
<dbReference type="GO" id="GO:0016491">
    <property type="term" value="F:oxidoreductase activity"/>
    <property type="evidence" value="ECO:0007669"/>
    <property type="project" value="UniProtKB-KW"/>
</dbReference>
<dbReference type="RefSeq" id="WP_306162172.1">
    <property type="nucleotide sequence ID" value="NZ_CP132315.1"/>
</dbReference>
<dbReference type="SUPFAM" id="SSF51735">
    <property type="entry name" value="NAD(P)-binding Rossmann-fold domains"/>
    <property type="match status" value="1"/>
</dbReference>
<dbReference type="EC" id="1.1.1.-" evidence="5"/>